<feature type="transmembrane region" description="Helical" evidence="1">
    <location>
        <begin position="94"/>
        <end position="114"/>
    </location>
</feature>
<evidence type="ECO:0000313" key="2">
    <source>
        <dbReference type="EMBL" id="MEI5909287.1"/>
    </source>
</evidence>
<organism evidence="2 3">
    <name type="scientific">Bacillus spongiae</name>
    <dbReference type="NCBI Taxonomy" id="2683610"/>
    <lineage>
        <taxon>Bacteria</taxon>
        <taxon>Bacillati</taxon>
        <taxon>Bacillota</taxon>
        <taxon>Bacilli</taxon>
        <taxon>Bacillales</taxon>
        <taxon>Bacillaceae</taxon>
        <taxon>Bacillus</taxon>
    </lineage>
</organism>
<accession>A0ABU8HJ23</accession>
<keyword evidence="1" id="KW-0472">Membrane</keyword>
<comment type="caution">
    <text evidence="2">The sequence shown here is derived from an EMBL/GenBank/DDBJ whole genome shotgun (WGS) entry which is preliminary data.</text>
</comment>
<dbReference type="RefSeq" id="WP_336588732.1">
    <property type="nucleotide sequence ID" value="NZ_JBBAXC010000023.1"/>
</dbReference>
<feature type="transmembrane region" description="Helical" evidence="1">
    <location>
        <begin position="52"/>
        <end position="73"/>
    </location>
</feature>
<reference evidence="2 3" key="1">
    <citation type="journal article" date="2018" name="J. Microbiol.">
        <title>Bacillus spongiae sp. nov., isolated from sponge of Jeju Island.</title>
        <authorList>
            <person name="Lee G.E."/>
            <person name="Im W.T."/>
            <person name="Park J.S."/>
        </authorList>
    </citation>
    <scope>NUCLEOTIDE SEQUENCE [LARGE SCALE GENOMIC DNA]</scope>
    <source>
        <strain evidence="2 3">135PIL107-10</strain>
    </source>
</reference>
<feature type="transmembrane region" description="Helical" evidence="1">
    <location>
        <begin position="12"/>
        <end position="32"/>
    </location>
</feature>
<evidence type="ECO:0000313" key="3">
    <source>
        <dbReference type="Proteomes" id="UP001312865"/>
    </source>
</evidence>
<feature type="transmembrane region" description="Helical" evidence="1">
    <location>
        <begin position="120"/>
        <end position="141"/>
    </location>
</feature>
<keyword evidence="1" id="KW-1133">Transmembrane helix</keyword>
<dbReference type="InterPro" id="IPR021354">
    <property type="entry name" value="DUF2975"/>
</dbReference>
<dbReference type="Pfam" id="PF11188">
    <property type="entry name" value="DUF2975"/>
    <property type="match status" value="1"/>
</dbReference>
<gene>
    <name evidence="2" type="ORF">WAK64_19750</name>
</gene>
<dbReference type="EMBL" id="JBBAXC010000023">
    <property type="protein sequence ID" value="MEI5909287.1"/>
    <property type="molecule type" value="Genomic_DNA"/>
</dbReference>
<name>A0ABU8HJ23_9BACI</name>
<proteinExistence type="predicted"/>
<sequence length="159" mass="17806">MRLEPTTTFLKTAICLIGLVILALFLFWLPWLANLSVEMYPEYSYLQYPVLIGMYTTSIPFFFALYQAFQILSYITKNNAFSNLSVKALKHIKYCAIAISIIYVIGSLFLLSQSALHPGIALMGLTIIFASAVIAVFAAVLQKLLKNAIEIKLENELTV</sequence>
<dbReference type="Proteomes" id="UP001312865">
    <property type="component" value="Unassembled WGS sequence"/>
</dbReference>
<keyword evidence="1" id="KW-0812">Transmembrane</keyword>
<evidence type="ECO:0000256" key="1">
    <source>
        <dbReference type="SAM" id="Phobius"/>
    </source>
</evidence>
<keyword evidence="3" id="KW-1185">Reference proteome</keyword>
<protein>
    <submittedName>
        <fullName evidence="2">DUF2975 domain-containing protein</fullName>
    </submittedName>
</protein>